<comment type="caution">
    <text evidence="1">The sequence shown here is derived from an EMBL/GenBank/DDBJ whole genome shotgun (WGS) entry which is preliminary data.</text>
</comment>
<organism evidence="1 2">
    <name type="scientific">Portunus trituberculatus</name>
    <name type="common">Swimming crab</name>
    <name type="synonym">Neptunus trituberculatus</name>
    <dbReference type="NCBI Taxonomy" id="210409"/>
    <lineage>
        <taxon>Eukaryota</taxon>
        <taxon>Metazoa</taxon>
        <taxon>Ecdysozoa</taxon>
        <taxon>Arthropoda</taxon>
        <taxon>Crustacea</taxon>
        <taxon>Multicrustacea</taxon>
        <taxon>Malacostraca</taxon>
        <taxon>Eumalacostraca</taxon>
        <taxon>Eucarida</taxon>
        <taxon>Decapoda</taxon>
        <taxon>Pleocyemata</taxon>
        <taxon>Brachyura</taxon>
        <taxon>Eubrachyura</taxon>
        <taxon>Portunoidea</taxon>
        <taxon>Portunidae</taxon>
        <taxon>Portuninae</taxon>
        <taxon>Portunus</taxon>
    </lineage>
</organism>
<evidence type="ECO:0000313" key="2">
    <source>
        <dbReference type="Proteomes" id="UP000324222"/>
    </source>
</evidence>
<keyword evidence="2" id="KW-1185">Reference proteome</keyword>
<dbReference type="Proteomes" id="UP000324222">
    <property type="component" value="Unassembled WGS sequence"/>
</dbReference>
<name>A0A5B7CZ03_PORTR</name>
<dbReference type="AlphaFoldDB" id="A0A5B7CZ03"/>
<dbReference type="EMBL" id="VSRR010000393">
    <property type="protein sequence ID" value="MPC14972.1"/>
    <property type="molecule type" value="Genomic_DNA"/>
</dbReference>
<gene>
    <name evidence="1" type="ORF">E2C01_007752</name>
</gene>
<reference evidence="1 2" key="1">
    <citation type="submission" date="2019-05" db="EMBL/GenBank/DDBJ databases">
        <title>Another draft genome of Portunus trituberculatus and its Hox gene families provides insights of decapod evolution.</title>
        <authorList>
            <person name="Jeong J.-H."/>
            <person name="Song I."/>
            <person name="Kim S."/>
            <person name="Choi T."/>
            <person name="Kim D."/>
            <person name="Ryu S."/>
            <person name="Kim W."/>
        </authorList>
    </citation>
    <scope>NUCLEOTIDE SEQUENCE [LARGE SCALE GENOMIC DNA]</scope>
    <source>
        <tissue evidence="1">Muscle</tissue>
    </source>
</reference>
<proteinExistence type="predicted"/>
<protein>
    <submittedName>
        <fullName evidence="1">Uncharacterized protein</fullName>
    </submittedName>
</protein>
<sequence>MATLSPLLVHLPQYSHSISTSLVPSKYDYHICTLLASSTLKLSYFHFSDFQSALREEQSPLDTMRAMAGRRPTEALRVVPSAGHAPASLWREGSQRQATHTLVHGQQ</sequence>
<evidence type="ECO:0000313" key="1">
    <source>
        <dbReference type="EMBL" id="MPC14972.1"/>
    </source>
</evidence>
<accession>A0A5B7CZ03</accession>